<dbReference type="PANTHER" id="PTHR21237">
    <property type="entry name" value="GRPE PROTEIN"/>
    <property type="match status" value="1"/>
</dbReference>
<evidence type="ECO:0000256" key="1">
    <source>
        <dbReference type="ARBA" id="ARBA00004496"/>
    </source>
</evidence>
<evidence type="ECO:0000256" key="8">
    <source>
        <dbReference type="RuleBase" id="RU004478"/>
    </source>
</evidence>
<dbReference type="Gene3D" id="3.90.20.20">
    <property type="match status" value="1"/>
</dbReference>
<feature type="region of interest" description="Disordered" evidence="10">
    <location>
        <begin position="46"/>
        <end position="67"/>
    </location>
</feature>
<keyword evidence="11" id="KW-0732">Signal</keyword>
<dbReference type="GO" id="GO:0042803">
    <property type="term" value="F:protein homodimerization activity"/>
    <property type="evidence" value="ECO:0007669"/>
    <property type="project" value="InterPro"/>
</dbReference>
<evidence type="ECO:0000256" key="2">
    <source>
        <dbReference type="ARBA" id="ARBA00009054"/>
    </source>
</evidence>
<keyword evidence="9" id="KW-0175">Coiled coil</keyword>
<dbReference type="InterPro" id="IPR009012">
    <property type="entry name" value="GrpE_head"/>
</dbReference>
<dbReference type="AlphaFoldDB" id="A0A7S3L4W1"/>
<evidence type="ECO:0000256" key="4">
    <source>
        <dbReference type="ARBA" id="ARBA00022490"/>
    </source>
</evidence>
<dbReference type="FunFam" id="2.30.22.10:FF:000001">
    <property type="entry name" value="Protein GrpE"/>
    <property type="match status" value="1"/>
</dbReference>
<dbReference type="GO" id="GO:0006457">
    <property type="term" value="P:protein folding"/>
    <property type="evidence" value="ECO:0007669"/>
    <property type="project" value="InterPro"/>
</dbReference>
<dbReference type="PRINTS" id="PR00773">
    <property type="entry name" value="GRPEPROTEIN"/>
</dbReference>
<feature type="chain" id="PRO_5031142189" description="GrpE protein homolog" evidence="11">
    <location>
        <begin position="23"/>
        <end position="242"/>
    </location>
</feature>
<dbReference type="SUPFAM" id="SSF58014">
    <property type="entry name" value="Coiled-coil domain of nucleotide exchange factor GrpE"/>
    <property type="match status" value="1"/>
</dbReference>
<evidence type="ECO:0000256" key="5">
    <source>
        <dbReference type="ARBA" id="ARBA00023016"/>
    </source>
</evidence>
<name>A0A7S3L4W1_9STRA</name>
<dbReference type="InterPro" id="IPR013805">
    <property type="entry name" value="GrpE_CC"/>
</dbReference>
<dbReference type="CDD" id="cd00446">
    <property type="entry name" value="GrpE"/>
    <property type="match status" value="1"/>
</dbReference>
<evidence type="ECO:0000256" key="7">
    <source>
        <dbReference type="RuleBase" id="RU000640"/>
    </source>
</evidence>
<organism evidence="12">
    <name type="scientific">Amphora coffeiformis</name>
    <dbReference type="NCBI Taxonomy" id="265554"/>
    <lineage>
        <taxon>Eukaryota</taxon>
        <taxon>Sar</taxon>
        <taxon>Stramenopiles</taxon>
        <taxon>Ochrophyta</taxon>
        <taxon>Bacillariophyta</taxon>
        <taxon>Bacillariophyceae</taxon>
        <taxon>Bacillariophycidae</taxon>
        <taxon>Thalassiophysales</taxon>
        <taxon>Catenulaceae</taxon>
        <taxon>Amphora</taxon>
    </lineage>
</organism>
<dbReference type="InterPro" id="IPR000740">
    <property type="entry name" value="GrpE"/>
</dbReference>
<comment type="function">
    <text evidence="7">Essential component of the PAM complex, a complex required for the translocation of transit peptide-containing proteins from the inner membrane into the mitochondrial matrix in an ATP-dependent manner.</text>
</comment>
<keyword evidence="4" id="KW-0963">Cytoplasm</keyword>
<feature type="coiled-coil region" evidence="9">
    <location>
        <begin position="78"/>
        <end position="130"/>
    </location>
</feature>
<protein>
    <recommendedName>
        <fullName evidence="7">GrpE protein homolog</fullName>
    </recommendedName>
</protein>
<evidence type="ECO:0000256" key="3">
    <source>
        <dbReference type="ARBA" id="ARBA00011738"/>
    </source>
</evidence>
<keyword evidence="7" id="KW-0496">Mitochondrion</keyword>
<evidence type="ECO:0000256" key="6">
    <source>
        <dbReference type="ARBA" id="ARBA00023186"/>
    </source>
</evidence>
<dbReference type="GO" id="GO:0000774">
    <property type="term" value="F:adenyl-nucleotide exchange factor activity"/>
    <property type="evidence" value="ECO:0007669"/>
    <property type="project" value="InterPro"/>
</dbReference>
<dbReference type="Gene3D" id="2.30.22.10">
    <property type="entry name" value="Head domain of nucleotide exchange factor GrpE"/>
    <property type="match status" value="1"/>
</dbReference>
<dbReference type="PROSITE" id="PS01071">
    <property type="entry name" value="GRPE"/>
    <property type="match status" value="1"/>
</dbReference>
<comment type="subcellular location">
    <subcellularLocation>
        <location evidence="1">Cytoplasm</location>
    </subcellularLocation>
    <subcellularLocation>
        <location evidence="7">Mitochondrion matrix</location>
    </subcellularLocation>
</comment>
<accession>A0A7S3L4W1</accession>
<reference evidence="12" key="1">
    <citation type="submission" date="2021-01" db="EMBL/GenBank/DDBJ databases">
        <authorList>
            <person name="Corre E."/>
            <person name="Pelletier E."/>
            <person name="Niang G."/>
            <person name="Scheremetjew M."/>
            <person name="Finn R."/>
            <person name="Kale V."/>
            <person name="Holt S."/>
            <person name="Cochrane G."/>
            <person name="Meng A."/>
            <person name="Brown T."/>
            <person name="Cohen L."/>
        </authorList>
    </citation>
    <scope>NUCLEOTIDE SEQUENCE</scope>
    <source>
        <strain evidence="12">CCMP127</strain>
    </source>
</reference>
<dbReference type="PANTHER" id="PTHR21237:SF40">
    <property type="entry name" value="CELL CYCLE AND APOPTOSIS REGULATOR PROTEIN 2"/>
    <property type="match status" value="1"/>
</dbReference>
<gene>
    <name evidence="12" type="ORF">ACOF00016_LOCUS8005</name>
</gene>
<sequence length="242" mass="26722">MMNQTRSLLALSALLYLDYSLAFSVAPAVLARSGFMTSPSTSTCLFSEEEQASGETPQSNNDSSTDILNSPAFLKRKIDVLKSDIAKAEEGIAAAKQRLDEGKAEWEGQLDELQKEYQNIQARLGDQQKKGGSMAIVQVAREALKVLDNFDRAFGVITAETDSQKKIEEEYRTTYNEILTILADLGVEEVQTVGTEFDYEIHQAVMQKPSDEYEEGIVVEEFQKGFKLGDTLIRAAMVSVAA</sequence>
<evidence type="ECO:0000313" key="12">
    <source>
        <dbReference type="EMBL" id="CAE0410554.1"/>
    </source>
</evidence>
<evidence type="ECO:0000256" key="9">
    <source>
        <dbReference type="SAM" id="Coils"/>
    </source>
</evidence>
<proteinExistence type="inferred from homology"/>
<dbReference type="HAMAP" id="MF_01151">
    <property type="entry name" value="GrpE"/>
    <property type="match status" value="1"/>
</dbReference>
<dbReference type="Pfam" id="PF01025">
    <property type="entry name" value="GrpE"/>
    <property type="match status" value="1"/>
</dbReference>
<evidence type="ECO:0000256" key="10">
    <source>
        <dbReference type="SAM" id="MobiDB-lite"/>
    </source>
</evidence>
<dbReference type="GO" id="GO:0051082">
    <property type="term" value="F:unfolded protein binding"/>
    <property type="evidence" value="ECO:0007669"/>
    <property type="project" value="TreeGrafter"/>
</dbReference>
<dbReference type="GO" id="GO:0051087">
    <property type="term" value="F:protein-folding chaperone binding"/>
    <property type="evidence" value="ECO:0007669"/>
    <property type="project" value="InterPro"/>
</dbReference>
<comment type="subunit">
    <text evidence="3">Homodimer.</text>
</comment>
<feature type="compositionally biased region" description="Polar residues" evidence="10">
    <location>
        <begin position="53"/>
        <end position="67"/>
    </location>
</feature>
<keyword evidence="6 7" id="KW-0143">Chaperone</keyword>
<evidence type="ECO:0000256" key="11">
    <source>
        <dbReference type="SAM" id="SignalP"/>
    </source>
</evidence>
<dbReference type="GO" id="GO:0005759">
    <property type="term" value="C:mitochondrial matrix"/>
    <property type="evidence" value="ECO:0007669"/>
    <property type="project" value="UniProtKB-SubCell"/>
</dbReference>
<dbReference type="EMBL" id="HBIM01009461">
    <property type="protein sequence ID" value="CAE0410554.1"/>
    <property type="molecule type" value="Transcribed_RNA"/>
</dbReference>
<keyword evidence="5" id="KW-0346">Stress response</keyword>
<feature type="signal peptide" evidence="11">
    <location>
        <begin position="1"/>
        <end position="22"/>
    </location>
</feature>
<comment type="similarity">
    <text evidence="2 8">Belongs to the GrpE family.</text>
</comment>
<dbReference type="SUPFAM" id="SSF51064">
    <property type="entry name" value="Head domain of nucleotide exchange factor GrpE"/>
    <property type="match status" value="1"/>
</dbReference>